<reference evidence="1" key="2">
    <citation type="submission" date="2023-05" db="EMBL/GenBank/DDBJ databases">
        <authorList>
            <person name="Schelkunov M.I."/>
        </authorList>
    </citation>
    <scope>NUCLEOTIDE SEQUENCE</scope>
    <source>
        <strain evidence="1">Hsosn_3</strain>
        <tissue evidence="1">Leaf</tissue>
    </source>
</reference>
<evidence type="ECO:0000313" key="2">
    <source>
        <dbReference type="Proteomes" id="UP001237642"/>
    </source>
</evidence>
<sequence length="181" mass="20492">MHCLVRCNFAQACICEAGFGNTLDSSEDFEGWLNVTLSSYSRLEAAELVMSLWSIWKARNMVVWHGTYLHIDEPMLATEAAGSLLPGSDIYVLLKDFCNRFSLQNLWIPGPLVYAFKSIPVFCPLPMENIGMLHPFNPLHTDGLEIRRYTTNNFLDISPTLIVNADDVSDTWPSNVRYQLV</sequence>
<evidence type="ECO:0000313" key="1">
    <source>
        <dbReference type="EMBL" id="KAK1402116.1"/>
    </source>
</evidence>
<proteinExistence type="predicted"/>
<dbReference type="EMBL" id="JAUIZM010000001">
    <property type="protein sequence ID" value="KAK1402116.1"/>
    <property type="molecule type" value="Genomic_DNA"/>
</dbReference>
<keyword evidence="2" id="KW-1185">Reference proteome</keyword>
<name>A0AAD8JGE7_9APIA</name>
<accession>A0AAD8JGE7</accession>
<protein>
    <submittedName>
        <fullName evidence="1">Uncharacterized protein</fullName>
    </submittedName>
</protein>
<organism evidence="1 2">
    <name type="scientific">Heracleum sosnowskyi</name>
    <dbReference type="NCBI Taxonomy" id="360622"/>
    <lineage>
        <taxon>Eukaryota</taxon>
        <taxon>Viridiplantae</taxon>
        <taxon>Streptophyta</taxon>
        <taxon>Embryophyta</taxon>
        <taxon>Tracheophyta</taxon>
        <taxon>Spermatophyta</taxon>
        <taxon>Magnoliopsida</taxon>
        <taxon>eudicotyledons</taxon>
        <taxon>Gunneridae</taxon>
        <taxon>Pentapetalae</taxon>
        <taxon>asterids</taxon>
        <taxon>campanulids</taxon>
        <taxon>Apiales</taxon>
        <taxon>Apiaceae</taxon>
        <taxon>Apioideae</taxon>
        <taxon>apioid superclade</taxon>
        <taxon>Tordylieae</taxon>
        <taxon>Tordyliinae</taxon>
        <taxon>Heracleum</taxon>
    </lineage>
</organism>
<reference evidence="1" key="1">
    <citation type="submission" date="2023-02" db="EMBL/GenBank/DDBJ databases">
        <title>Genome of toxic invasive species Heracleum sosnowskyi carries increased number of genes despite the absence of recent whole-genome duplications.</title>
        <authorList>
            <person name="Schelkunov M."/>
            <person name="Shtratnikova V."/>
            <person name="Makarenko M."/>
            <person name="Klepikova A."/>
            <person name="Omelchenko D."/>
            <person name="Novikova G."/>
            <person name="Obukhova E."/>
            <person name="Bogdanov V."/>
            <person name="Penin A."/>
            <person name="Logacheva M."/>
        </authorList>
    </citation>
    <scope>NUCLEOTIDE SEQUENCE</scope>
    <source>
        <strain evidence="1">Hsosn_3</strain>
        <tissue evidence="1">Leaf</tissue>
    </source>
</reference>
<comment type="caution">
    <text evidence="1">The sequence shown here is derived from an EMBL/GenBank/DDBJ whole genome shotgun (WGS) entry which is preliminary data.</text>
</comment>
<dbReference type="AlphaFoldDB" id="A0AAD8JGE7"/>
<dbReference type="Proteomes" id="UP001237642">
    <property type="component" value="Unassembled WGS sequence"/>
</dbReference>
<gene>
    <name evidence="1" type="ORF">POM88_001721</name>
</gene>